<organism evidence="3 4">
    <name type="scientific">Trypanosoma rangeli</name>
    <dbReference type="NCBI Taxonomy" id="5698"/>
    <lineage>
        <taxon>Eukaryota</taxon>
        <taxon>Discoba</taxon>
        <taxon>Euglenozoa</taxon>
        <taxon>Kinetoplastea</taxon>
        <taxon>Metakinetoplastina</taxon>
        <taxon>Trypanosomatida</taxon>
        <taxon>Trypanosomatidae</taxon>
        <taxon>Trypanosoma</taxon>
        <taxon>Herpetosoma</taxon>
    </lineage>
</organism>
<feature type="non-terminal residue" evidence="3">
    <location>
        <position position="145"/>
    </location>
</feature>
<feature type="chain" id="PRO_5018760302" description="Mucin-associated surface protein (MASP)" evidence="2">
    <location>
        <begin position="24"/>
        <end position="145"/>
    </location>
</feature>
<evidence type="ECO:0000256" key="1">
    <source>
        <dbReference type="SAM" id="MobiDB-lite"/>
    </source>
</evidence>
<evidence type="ECO:0000256" key="2">
    <source>
        <dbReference type="SAM" id="SignalP"/>
    </source>
</evidence>
<proteinExistence type="predicted"/>
<dbReference type="Proteomes" id="UP000283634">
    <property type="component" value="Unassembled WGS sequence"/>
</dbReference>
<feature type="region of interest" description="Disordered" evidence="1">
    <location>
        <begin position="65"/>
        <end position="145"/>
    </location>
</feature>
<dbReference type="OrthoDB" id="10537261at2759"/>
<dbReference type="AlphaFoldDB" id="A0A3R7MZ69"/>
<keyword evidence="4" id="KW-1185">Reference proteome</keyword>
<protein>
    <recommendedName>
        <fullName evidence="5">Mucin-associated surface protein (MASP)</fullName>
    </recommendedName>
</protein>
<dbReference type="GeneID" id="40333226"/>
<sequence>MAGRVLLVCALCVLCCCCGGVGAWGDGYCTESDWRDLRAVARDMSEAEIEGQYCGRKPEFVQRLRAGLQASGDQSESHTEQGDSEKECGSDAPRGPKGDCGGGVSTDQINGRSESSNEGEVGKPNSTEVQGNLGKASPSPPSPQV</sequence>
<dbReference type="EMBL" id="MKGL01000556">
    <property type="protein sequence ID" value="RNE97499.1"/>
    <property type="molecule type" value="Genomic_DNA"/>
</dbReference>
<comment type="caution">
    <text evidence="3">The sequence shown here is derived from an EMBL/GenBank/DDBJ whole genome shotgun (WGS) entry which is preliminary data.</text>
</comment>
<reference evidence="3 4" key="1">
    <citation type="journal article" date="2018" name="BMC Genomics">
        <title>Genomic comparison of Trypanosoma conorhini and Trypanosoma rangeli to Trypanosoma cruzi strains of high and low virulence.</title>
        <authorList>
            <person name="Bradwell K.R."/>
            <person name="Koparde V.N."/>
            <person name="Matveyev A.V."/>
            <person name="Serrano M.G."/>
            <person name="Alves J.M."/>
            <person name="Parikh H."/>
            <person name="Huang B."/>
            <person name="Lee V."/>
            <person name="Espinosa-Alvarez O."/>
            <person name="Ortiz P.A."/>
            <person name="Costa-Martins A.G."/>
            <person name="Teixeira M.M."/>
            <person name="Buck G.A."/>
        </authorList>
    </citation>
    <scope>NUCLEOTIDE SEQUENCE [LARGE SCALE GENOMIC DNA]</scope>
    <source>
        <strain evidence="3 4">AM80</strain>
    </source>
</reference>
<keyword evidence="2" id="KW-0732">Signal</keyword>
<feature type="compositionally biased region" description="Polar residues" evidence="1">
    <location>
        <begin position="105"/>
        <end position="130"/>
    </location>
</feature>
<accession>A0A3R7MZ69</accession>
<feature type="compositionally biased region" description="Basic and acidic residues" evidence="1">
    <location>
        <begin position="75"/>
        <end position="97"/>
    </location>
</feature>
<evidence type="ECO:0000313" key="4">
    <source>
        <dbReference type="Proteomes" id="UP000283634"/>
    </source>
</evidence>
<evidence type="ECO:0008006" key="5">
    <source>
        <dbReference type="Google" id="ProtNLM"/>
    </source>
</evidence>
<name>A0A3R7MZ69_TRYRA</name>
<dbReference type="RefSeq" id="XP_029234154.1">
    <property type="nucleotide sequence ID" value="XM_029385985.1"/>
</dbReference>
<gene>
    <name evidence="3" type="ORF">TraAM80_09293</name>
</gene>
<feature type="signal peptide" evidence="2">
    <location>
        <begin position="1"/>
        <end position="23"/>
    </location>
</feature>
<evidence type="ECO:0000313" key="3">
    <source>
        <dbReference type="EMBL" id="RNE97499.1"/>
    </source>
</evidence>